<protein>
    <recommendedName>
        <fullName evidence="9">Protein kinase domain-containing protein</fullName>
    </recommendedName>
</protein>
<feature type="compositionally biased region" description="Basic residues" evidence="8">
    <location>
        <begin position="108"/>
        <end position="117"/>
    </location>
</feature>
<evidence type="ECO:0000256" key="8">
    <source>
        <dbReference type="SAM" id="MobiDB-lite"/>
    </source>
</evidence>
<comment type="similarity">
    <text evidence="6">Belongs to the protein kinase superfamily. Ser/Thr protein kinase family. GCN2 subfamily.</text>
</comment>
<accession>A0A976IE33</accession>
<dbReference type="Proteomes" id="UP000294530">
    <property type="component" value="Unassembled WGS sequence"/>
</dbReference>
<keyword evidence="2 7" id="KW-0547">Nucleotide-binding</keyword>
<gene>
    <name evidence="10" type="ORF">CCR75_007889</name>
</gene>
<dbReference type="InterPro" id="IPR011009">
    <property type="entry name" value="Kinase-like_dom_sf"/>
</dbReference>
<evidence type="ECO:0000313" key="11">
    <source>
        <dbReference type="Proteomes" id="UP000294530"/>
    </source>
</evidence>
<dbReference type="InterPro" id="IPR050339">
    <property type="entry name" value="CC_SR_Kinase"/>
</dbReference>
<feature type="region of interest" description="Disordered" evidence="8">
    <location>
        <begin position="9"/>
        <end position="78"/>
    </location>
</feature>
<dbReference type="GO" id="GO:0005524">
    <property type="term" value="F:ATP binding"/>
    <property type="evidence" value="ECO:0007669"/>
    <property type="project" value="UniProtKB-UniRule"/>
</dbReference>
<dbReference type="PROSITE" id="PS50011">
    <property type="entry name" value="PROTEIN_KINASE_DOM"/>
    <property type="match status" value="1"/>
</dbReference>
<evidence type="ECO:0000256" key="1">
    <source>
        <dbReference type="ARBA" id="ARBA00022679"/>
    </source>
</evidence>
<evidence type="ECO:0000256" key="7">
    <source>
        <dbReference type="PROSITE-ProRule" id="PRU10141"/>
    </source>
</evidence>
<dbReference type="GO" id="GO:0017148">
    <property type="term" value="P:negative regulation of translation"/>
    <property type="evidence" value="ECO:0007669"/>
    <property type="project" value="UniProtKB-KW"/>
</dbReference>
<keyword evidence="3" id="KW-0418">Kinase</keyword>
<dbReference type="AlphaFoldDB" id="A0A976IE33"/>
<dbReference type="Gene3D" id="3.30.200.20">
    <property type="entry name" value="Phosphorylase Kinase, domain 1"/>
    <property type="match status" value="1"/>
</dbReference>
<dbReference type="Pfam" id="PF00069">
    <property type="entry name" value="Pkinase"/>
    <property type="match status" value="1"/>
</dbReference>
<name>A0A976IE33_BRELC</name>
<dbReference type="KEGG" id="blac:94351616"/>
<evidence type="ECO:0000256" key="4">
    <source>
        <dbReference type="ARBA" id="ARBA00022840"/>
    </source>
</evidence>
<comment type="caution">
    <text evidence="10">The sequence shown here is derived from an EMBL/GenBank/DDBJ whole genome shotgun (WGS) entry which is preliminary data.</text>
</comment>
<dbReference type="EMBL" id="SHOA02000003">
    <property type="protein sequence ID" value="TDH68341.1"/>
    <property type="molecule type" value="Genomic_DNA"/>
</dbReference>
<dbReference type="PANTHER" id="PTHR11042:SF185">
    <property type="entry name" value="WEE1-LIKE PROTEIN KINASE"/>
    <property type="match status" value="1"/>
</dbReference>
<evidence type="ECO:0000256" key="2">
    <source>
        <dbReference type="ARBA" id="ARBA00022741"/>
    </source>
</evidence>
<dbReference type="GO" id="GO:0004713">
    <property type="term" value="F:protein tyrosine kinase activity"/>
    <property type="evidence" value="ECO:0007669"/>
    <property type="project" value="TreeGrafter"/>
</dbReference>
<keyword evidence="4 7" id="KW-0067">ATP-binding</keyword>
<dbReference type="OrthoDB" id="5337378at2759"/>
<dbReference type="RefSeq" id="XP_067817840.1">
    <property type="nucleotide sequence ID" value="XM_067965945.1"/>
</dbReference>
<keyword evidence="1" id="KW-0808">Transferase</keyword>
<keyword evidence="11" id="KW-1185">Reference proteome</keyword>
<dbReference type="InterPro" id="IPR008271">
    <property type="entry name" value="Ser/Thr_kinase_AS"/>
</dbReference>
<dbReference type="GeneID" id="94351616"/>
<evidence type="ECO:0000313" key="10">
    <source>
        <dbReference type="EMBL" id="TDH68341.1"/>
    </source>
</evidence>
<feature type="region of interest" description="Disordered" evidence="8">
    <location>
        <begin position="100"/>
        <end position="139"/>
    </location>
</feature>
<reference evidence="10 11" key="1">
    <citation type="journal article" date="2021" name="Genome Biol.">
        <title>AFLAP: assembly-free linkage analysis pipeline using k-mers from genome sequencing data.</title>
        <authorList>
            <person name="Fletcher K."/>
            <person name="Zhang L."/>
            <person name="Gil J."/>
            <person name="Han R."/>
            <person name="Cavanaugh K."/>
            <person name="Michelmore R."/>
        </authorList>
    </citation>
    <scope>NUCLEOTIDE SEQUENCE [LARGE SCALE GENOMIC DNA]</scope>
    <source>
        <strain evidence="10 11">SF5</strain>
    </source>
</reference>
<dbReference type="GO" id="GO:0005737">
    <property type="term" value="C:cytoplasm"/>
    <property type="evidence" value="ECO:0007669"/>
    <property type="project" value="TreeGrafter"/>
</dbReference>
<dbReference type="InterPro" id="IPR017441">
    <property type="entry name" value="Protein_kinase_ATP_BS"/>
</dbReference>
<evidence type="ECO:0000256" key="6">
    <source>
        <dbReference type="ARBA" id="ARBA00037982"/>
    </source>
</evidence>
<evidence type="ECO:0000256" key="5">
    <source>
        <dbReference type="ARBA" id="ARBA00023193"/>
    </source>
</evidence>
<dbReference type="SUPFAM" id="SSF56112">
    <property type="entry name" value="Protein kinase-like (PK-like)"/>
    <property type="match status" value="1"/>
</dbReference>
<dbReference type="GO" id="GO:0005634">
    <property type="term" value="C:nucleus"/>
    <property type="evidence" value="ECO:0007669"/>
    <property type="project" value="TreeGrafter"/>
</dbReference>
<proteinExistence type="inferred from homology"/>
<dbReference type="SMART" id="SM00220">
    <property type="entry name" value="S_TKc"/>
    <property type="match status" value="1"/>
</dbReference>
<organism evidence="10 11">
    <name type="scientific">Bremia lactucae</name>
    <name type="common">Lettuce downy mildew</name>
    <dbReference type="NCBI Taxonomy" id="4779"/>
    <lineage>
        <taxon>Eukaryota</taxon>
        <taxon>Sar</taxon>
        <taxon>Stramenopiles</taxon>
        <taxon>Oomycota</taxon>
        <taxon>Peronosporomycetes</taxon>
        <taxon>Peronosporales</taxon>
        <taxon>Peronosporaceae</taxon>
        <taxon>Bremia</taxon>
    </lineage>
</organism>
<keyword evidence="5" id="KW-0652">Protein synthesis inhibitor</keyword>
<dbReference type="PROSITE" id="PS00108">
    <property type="entry name" value="PROTEIN_KINASE_ST"/>
    <property type="match status" value="1"/>
</dbReference>
<evidence type="ECO:0000259" key="9">
    <source>
        <dbReference type="PROSITE" id="PS50011"/>
    </source>
</evidence>
<dbReference type="Gene3D" id="1.10.510.10">
    <property type="entry name" value="Transferase(Phosphotransferase) domain 1"/>
    <property type="match status" value="1"/>
</dbReference>
<evidence type="ECO:0000256" key="3">
    <source>
        <dbReference type="ARBA" id="ARBA00022777"/>
    </source>
</evidence>
<dbReference type="InterPro" id="IPR000719">
    <property type="entry name" value="Prot_kinase_dom"/>
</dbReference>
<feature type="binding site" evidence="7">
    <location>
        <position position="344"/>
    </location>
    <ligand>
        <name>ATP</name>
        <dbReference type="ChEBI" id="CHEBI:30616"/>
    </ligand>
</feature>
<dbReference type="PANTHER" id="PTHR11042">
    <property type="entry name" value="EUKARYOTIC TRANSLATION INITIATION FACTOR 2-ALPHA KINASE EIF2-ALPHA KINASE -RELATED"/>
    <property type="match status" value="1"/>
</dbReference>
<sequence>MLLNAVRYKTRTGGGLSQASSGGSSGGTKKQRSIHDFFSQSSLGNKHLGVRPRKARRSLEASAKTTNRSHPAVEDSEAETISIQKCIDYDVIDDDSSEESMLLTSRGRVSKGRRPRPKKIDFTACSSQRSEPDYEPTHTPLRFGLPPTSQGYPTPGKATPVHQYSQDDMDFLTPRDQPVLSLSNPTTPSPLKKRPRLSTEVDIIQEEQVQNLTQDMTYMDVRRNRKGLPIFSSQSSMDVGSPKVNLELNAKRVRPNSDQAASFLSENIYMNPFAPEPSTELGKKKLSRRKRQSFSSAWIGVEKDSPVSKYLSNFSELGLIGSGSFSKVFKCMKKIDGWMYAVKKRKRHFRGKADTARALREVQALAAMSSSNHIVRYFDAWIEDDLLYIQLENLEGCSLARFVDKYAPQKVPEETLCKLLCHTAQALYDMHSKKMVHMDVKLQNVLIGPGDVYKLGDLGTVAHLDGSMEITEGDNRYLSRELLEGNRNNLRAGDIFALGAMIYELALGTTLASCGEEWQKIRDGDIVMFRQYSNSLQHLIASMLHPDALQRPLAEDILQHEVIQPFR</sequence>
<dbReference type="PROSITE" id="PS00107">
    <property type="entry name" value="PROTEIN_KINASE_ATP"/>
    <property type="match status" value="1"/>
</dbReference>
<feature type="domain" description="Protein kinase" evidence="9">
    <location>
        <begin position="314"/>
        <end position="563"/>
    </location>
</feature>